<reference evidence="3 4" key="1">
    <citation type="submission" date="2024-06" db="EMBL/GenBank/DDBJ databases">
        <title>A chromosome level genome sequence of Diviner's sage (Salvia divinorum).</title>
        <authorList>
            <person name="Ford S.A."/>
            <person name="Ro D.-K."/>
            <person name="Ness R.W."/>
            <person name="Phillips M.A."/>
        </authorList>
    </citation>
    <scope>NUCLEOTIDE SEQUENCE [LARGE SCALE GENOMIC DNA]</scope>
    <source>
        <strain evidence="3">SAF-2024a</strain>
        <tissue evidence="3">Leaf</tissue>
    </source>
</reference>
<feature type="chain" id="PRO_5044840776" description="Glycine-rich protein" evidence="2">
    <location>
        <begin position="21"/>
        <end position="82"/>
    </location>
</feature>
<keyword evidence="2" id="KW-0732">Signal</keyword>
<evidence type="ECO:0008006" key="5">
    <source>
        <dbReference type="Google" id="ProtNLM"/>
    </source>
</evidence>
<evidence type="ECO:0000256" key="1">
    <source>
        <dbReference type="SAM" id="MobiDB-lite"/>
    </source>
</evidence>
<dbReference type="AlphaFoldDB" id="A0ABD1FZD3"/>
<evidence type="ECO:0000313" key="3">
    <source>
        <dbReference type="EMBL" id="KAL1537208.1"/>
    </source>
</evidence>
<organism evidence="3 4">
    <name type="scientific">Salvia divinorum</name>
    <name type="common">Maria pastora</name>
    <name type="synonym">Diviner's sage</name>
    <dbReference type="NCBI Taxonomy" id="28513"/>
    <lineage>
        <taxon>Eukaryota</taxon>
        <taxon>Viridiplantae</taxon>
        <taxon>Streptophyta</taxon>
        <taxon>Embryophyta</taxon>
        <taxon>Tracheophyta</taxon>
        <taxon>Spermatophyta</taxon>
        <taxon>Magnoliopsida</taxon>
        <taxon>eudicotyledons</taxon>
        <taxon>Gunneridae</taxon>
        <taxon>Pentapetalae</taxon>
        <taxon>asterids</taxon>
        <taxon>lamiids</taxon>
        <taxon>Lamiales</taxon>
        <taxon>Lamiaceae</taxon>
        <taxon>Nepetoideae</taxon>
        <taxon>Mentheae</taxon>
        <taxon>Salviinae</taxon>
        <taxon>Salvia</taxon>
        <taxon>Salvia subgen. Calosphace</taxon>
    </lineage>
</organism>
<feature type="signal peptide" evidence="2">
    <location>
        <begin position="1"/>
        <end position="20"/>
    </location>
</feature>
<accession>A0ABD1FZD3</accession>
<proteinExistence type="predicted"/>
<dbReference type="Proteomes" id="UP001567538">
    <property type="component" value="Unassembled WGS sequence"/>
</dbReference>
<feature type="region of interest" description="Disordered" evidence="1">
    <location>
        <begin position="23"/>
        <end position="62"/>
    </location>
</feature>
<sequence length="82" mass="8288">MHRVIKFVLVLTFILTSVVTRSSGGSVGAAGARGGGTRGLGGASGGGSSTVRPVRPGQSSGASIDLGIWHYFTVAYLVYASF</sequence>
<protein>
    <recommendedName>
        <fullName evidence="5">Glycine-rich protein</fullName>
    </recommendedName>
</protein>
<gene>
    <name evidence="3" type="ORF">AAHA92_29747</name>
</gene>
<comment type="caution">
    <text evidence="3">The sequence shown here is derived from an EMBL/GenBank/DDBJ whole genome shotgun (WGS) entry which is preliminary data.</text>
</comment>
<evidence type="ECO:0000313" key="4">
    <source>
        <dbReference type="Proteomes" id="UP001567538"/>
    </source>
</evidence>
<evidence type="ECO:0000256" key="2">
    <source>
        <dbReference type="SAM" id="SignalP"/>
    </source>
</evidence>
<feature type="compositionally biased region" description="Gly residues" evidence="1">
    <location>
        <begin position="25"/>
        <end position="48"/>
    </location>
</feature>
<dbReference type="EMBL" id="JBEAFC010000011">
    <property type="protein sequence ID" value="KAL1537208.1"/>
    <property type="molecule type" value="Genomic_DNA"/>
</dbReference>
<name>A0ABD1FZD3_SALDI</name>
<keyword evidence="4" id="KW-1185">Reference proteome</keyword>